<keyword evidence="3" id="KW-1185">Reference proteome</keyword>
<proteinExistence type="predicted"/>
<name>A0ABS2GSM6_9BURK</name>
<comment type="caution">
    <text evidence="2">The sequence shown here is derived from an EMBL/GenBank/DDBJ whole genome shotgun (WGS) entry which is preliminary data.</text>
</comment>
<gene>
    <name evidence="2" type="ORF">H5985_00480</name>
</gene>
<organism evidence="2 3">
    <name type="scientific">Parasutterella secunda</name>
    <dbReference type="NCBI Taxonomy" id="626947"/>
    <lineage>
        <taxon>Bacteria</taxon>
        <taxon>Pseudomonadati</taxon>
        <taxon>Pseudomonadota</taxon>
        <taxon>Betaproteobacteria</taxon>
        <taxon>Burkholderiales</taxon>
        <taxon>Sutterellaceae</taxon>
        <taxon>Parasutterella</taxon>
    </lineage>
</organism>
<evidence type="ECO:0000313" key="3">
    <source>
        <dbReference type="Proteomes" id="UP000777002"/>
    </source>
</evidence>
<dbReference type="RefSeq" id="WP_205049352.1">
    <property type="nucleotide sequence ID" value="NZ_JACJKX010000001.1"/>
</dbReference>
<keyword evidence="1" id="KW-0732">Signal</keyword>
<evidence type="ECO:0000313" key="2">
    <source>
        <dbReference type="EMBL" id="MBM6927757.1"/>
    </source>
</evidence>
<sequence length="199" mass="22796">MRMVKHFLNLLLTLCLGLGSVSFAWANDITVMSGTLSVRTSSPQGLYLDVNVEFDLPRSVQDALNRGIPLYFVTEFSIQQQRWYWVNKPLIEASLMTRLSYSPLTRQYRLSRGGLSQSFDSLSETLAILKSLHGWRISEDTHIENPEDCVAEVRVRLDTNQLPLPMQVTIGENDWDLTSDWYVVDFDRSITHPLEDGKQ</sequence>
<dbReference type="Pfam" id="PF14334">
    <property type="entry name" value="DUF4390"/>
    <property type="match status" value="1"/>
</dbReference>
<protein>
    <submittedName>
        <fullName evidence="2">DUF4390 domain-containing protein</fullName>
    </submittedName>
</protein>
<dbReference type="EMBL" id="JACJKX010000001">
    <property type="protein sequence ID" value="MBM6927757.1"/>
    <property type="molecule type" value="Genomic_DNA"/>
</dbReference>
<dbReference type="Proteomes" id="UP000777002">
    <property type="component" value="Unassembled WGS sequence"/>
</dbReference>
<dbReference type="InterPro" id="IPR025500">
    <property type="entry name" value="DUF4390"/>
</dbReference>
<reference evidence="2 3" key="1">
    <citation type="journal article" date="2021" name="Sci. Rep.">
        <title>The distribution of antibiotic resistance genes in chicken gut microbiota commensals.</title>
        <authorList>
            <person name="Juricova H."/>
            <person name="Matiasovicova J."/>
            <person name="Kubasova T."/>
            <person name="Cejkova D."/>
            <person name="Rychlik I."/>
        </authorList>
    </citation>
    <scope>NUCLEOTIDE SEQUENCE [LARGE SCALE GENOMIC DNA]</scope>
    <source>
        <strain evidence="2 3">An562</strain>
    </source>
</reference>
<accession>A0ABS2GSM6</accession>
<feature type="signal peptide" evidence="1">
    <location>
        <begin position="1"/>
        <end position="26"/>
    </location>
</feature>
<evidence type="ECO:0000256" key="1">
    <source>
        <dbReference type="SAM" id="SignalP"/>
    </source>
</evidence>
<feature type="chain" id="PRO_5047014867" evidence="1">
    <location>
        <begin position="27"/>
        <end position="199"/>
    </location>
</feature>